<feature type="chain" id="PRO_5027032573" evidence="2">
    <location>
        <begin position="19"/>
        <end position="60"/>
    </location>
</feature>
<accession>A0A6L6PT00</accession>
<reference evidence="3 4" key="1">
    <citation type="submission" date="2019-11" db="EMBL/GenBank/DDBJ databases">
        <title>Type strains purchased from KCTC, JCM and DSMZ.</title>
        <authorList>
            <person name="Lu H."/>
        </authorList>
    </citation>
    <scope>NUCLEOTIDE SEQUENCE [LARGE SCALE GENOMIC DNA]</scope>
    <source>
        <strain evidence="3 4">KCTC 22382</strain>
    </source>
</reference>
<feature type="non-terminal residue" evidence="3">
    <location>
        <position position="60"/>
    </location>
</feature>
<sequence>MMRAAILLAVLAAGAASAQVSMGRLFATPAERATMDASRGGAAALPPNSQGVAPAPGTPG</sequence>
<keyword evidence="2" id="KW-0732">Signal</keyword>
<dbReference type="Proteomes" id="UP000475582">
    <property type="component" value="Unassembled WGS sequence"/>
</dbReference>
<organism evidence="3 4">
    <name type="scientific">Duganella radicis</name>
    <dbReference type="NCBI Taxonomy" id="551988"/>
    <lineage>
        <taxon>Bacteria</taxon>
        <taxon>Pseudomonadati</taxon>
        <taxon>Pseudomonadota</taxon>
        <taxon>Betaproteobacteria</taxon>
        <taxon>Burkholderiales</taxon>
        <taxon>Oxalobacteraceae</taxon>
        <taxon>Telluria group</taxon>
        <taxon>Duganella</taxon>
    </lineage>
</organism>
<evidence type="ECO:0000313" key="4">
    <source>
        <dbReference type="Proteomes" id="UP000475582"/>
    </source>
</evidence>
<proteinExistence type="predicted"/>
<comment type="caution">
    <text evidence="3">The sequence shown here is derived from an EMBL/GenBank/DDBJ whole genome shotgun (WGS) entry which is preliminary data.</text>
</comment>
<evidence type="ECO:0000256" key="1">
    <source>
        <dbReference type="SAM" id="MobiDB-lite"/>
    </source>
</evidence>
<feature type="region of interest" description="Disordered" evidence="1">
    <location>
        <begin position="36"/>
        <end position="60"/>
    </location>
</feature>
<gene>
    <name evidence="3" type="ORF">GM676_30910</name>
</gene>
<feature type="signal peptide" evidence="2">
    <location>
        <begin position="1"/>
        <end position="18"/>
    </location>
</feature>
<dbReference type="AlphaFoldDB" id="A0A6L6PT00"/>
<name>A0A6L6PT00_9BURK</name>
<evidence type="ECO:0000256" key="2">
    <source>
        <dbReference type="SAM" id="SignalP"/>
    </source>
</evidence>
<keyword evidence="4" id="KW-1185">Reference proteome</keyword>
<evidence type="ECO:0000313" key="3">
    <source>
        <dbReference type="EMBL" id="MTV41964.1"/>
    </source>
</evidence>
<protein>
    <submittedName>
        <fullName evidence="3">Uncharacterized protein</fullName>
    </submittedName>
</protein>
<dbReference type="RefSeq" id="WP_211923325.1">
    <property type="nucleotide sequence ID" value="NZ_WNKY01000089.1"/>
</dbReference>
<dbReference type="EMBL" id="WNKY01000089">
    <property type="protein sequence ID" value="MTV41964.1"/>
    <property type="molecule type" value="Genomic_DNA"/>
</dbReference>